<keyword evidence="6 11" id="KW-0067">ATP-binding</keyword>
<comment type="similarity">
    <text evidence="7 11">Belongs to the DEAD box helicase family.</text>
</comment>
<dbReference type="Gene3D" id="3.40.50.300">
    <property type="entry name" value="P-loop containing nucleotide triphosphate hydrolases"/>
    <property type="match status" value="2"/>
</dbReference>
<dbReference type="SMART" id="SM00490">
    <property type="entry name" value="HELICc"/>
    <property type="match status" value="1"/>
</dbReference>
<keyword evidence="3 11" id="KW-0547">Nucleotide-binding</keyword>
<sequence>MNTVLTAPSAEGFVSLNLIDPILRSLEEEQYQTPTPIQSESIPHLLQGRDLLGCAQTGTGKTAAFALPLLQRLAESNTVPGPKGARALILAPTRELAVQIEESFRVYGRHLKLSRALVYGGVKTFHQIRALKRGVDVLVATPGRLLDLMEQRALRLDKVEIFVLDEADRMLDMGFLPDVRRIHSALPQKRQTMLFSATLPQEVRRLISTFLHDPVHVSVSPPSTTGKNIAQKILFVDKENKKALLESLLGDAQIERVLVFTRTKHGANQVAKRLNQTRIRAEAIHGNKSQPARLQALEKFRSGKTRVLVATDIVARGLDVDGITHVINYELPKEAESYVHRIGRTARAGATGIALSFCDAGERPYLSRIEREIKSTVDVDTDHPYHSASVAALKGARNGRNDKFNRSNRGENGMQPRRNGNGSRRKPFRARSSRAG</sequence>
<evidence type="ECO:0000313" key="16">
    <source>
        <dbReference type="EMBL" id="CCQ89503.1"/>
    </source>
</evidence>
<feature type="short sequence motif" description="Q motif" evidence="10">
    <location>
        <begin position="11"/>
        <end position="39"/>
    </location>
</feature>
<dbReference type="AlphaFoldDB" id="M1Z8U6"/>
<feature type="domain" description="Helicase C-terminal" evidence="14">
    <location>
        <begin position="228"/>
        <end position="391"/>
    </location>
</feature>
<dbReference type="Proteomes" id="UP000011704">
    <property type="component" value="Unassembled WGS sequence"/>
</dbReference>
<dbReference type="GO" id="GO:0016887">
    <property type="term" value="F:ATP hydrolysis activity"/>
    <property type="evidence" value="ECO:0007669"/>
    <property type="project" value="RHEA"/>
</dbReference>
<dbReference type="InterPro" id="IPR011545">
    <property type="entry name" value="DEAD/DEAH_box_helicase_dom"/>
</dbReference>
<organism evidence="16 17">
    <name type="scientific">Nitrospina gracilis (strain 3/211)</name>
    <dbReference type="NCBI Taxonomy" id="1266370"/>
    <lineage>
        <taxon>Bacteria</taxon>
        <taxon>Pseudomonadati</taxon>
        <taxon>Nitrospinota/Tectimicrobiota group</taxon>
        <taxon>Nitrospinota</taxon>
        <taxon>Nitrospinia</taxon>
        <taxon>Nitrospinales</taxon>
        <taxon>Nitrospinaceae</taxon>
        <taxon>Nitrospina</taxon>
    </lineage>
</organism>
<dbReference type="InterPro" id="IPR027417">
    <property type="entry name" value="P-loop_NTPase"/>
</dbReference>
<name>M1Z8U6_NITG3</name>
<evidence type="ECO:0000259" key="15">
    <source>
        <dbReference type="PROSITE" id="PS51195"/>
    </source>
</evidence>
<proteinExistence type="inferred from homology"/>
<dbReference type="FunCoup" id="M1Z8U6">
    <property type="interactions" value="360"/>
</dbReference>
<evidence type="ECO:0000256" key="2">
    <source>
        <dbReference type="ARBA" id="ARBA00022490"/>
    </source>
</evidence>
<dbReference type="SUPFAM" id="SSF52540">
    <property type="entry name" value="P-loop containing nucleoside triphosphate hydrolases"/>
    <property type="match status" value="1"/>
</dbReference>
<dbReference type="CDD" id="cd18787">
    <property type="entry name" value="SF2_C_DEAD"/>
    <property type="match status" value="1"/>
</dbReference>
<dbReference type="EC" id="3.6.4.13" evidence="1"/>
<dbReference type="InterPro" id="IPR050079">
    <property type="entry name" value="DEAD_box_RNA_helicase"/>
</dbReference>
<evidence type="ECO:0000256" key="4">
    <source>
        <dbReference type="ARBA" id="ARBA00022801"/>
    </source>
</evidence>
<dbReference type="PROSITE" id="PS51195">
    <property type="entry name" value="Q_MOTIF"/>
    <property type="match status" value="1"/>
</dbReference>
<dbReference type="FunFam" id="3.40.50.300:FF:000108">
    <property type="entry name" value="ATP-dependent RNA helicase RhlE"/>
    <property type="match status" value="1"/>
</dbReference>
<evidence type="ECO:0000256" key="8">
    <source>
        <dbReference type="ARBA" id="ARBA00047984"/>
    </source>
</evidence>
<dbReference type="InterPro" id="IPR014001">
    <property type="entry name" value="Helicase_ATP-bd"/>
</dbReference>
<evidence type="ECO:0000313" key="17">
    <source>
        <dbReference type="Proteomes" id="UP000011704"/>
    </source>
</evidence>
<dbReference type="SMART" id="SM00487">
    <property type="entry name" value="DEXDc"/>
    <property type="match status" value="1"/>
</dbReference>
<dbReference type="Pfam" id="PF00270">
    <property type="entry name" value="DEAD"/>
    <property type="match status" value="1"/>
</dbReference>
<evidence type="ECO:0000256" key="1">
    <source>
        <dbReference type="ARBA" id="ARBA00012552"/>
    </source>
</evidence>
<dbReference type="InterPro" id="IPR000629">
    <property type="entry name" value="RNA-helicase_DEAD-box_CS"/>
</dbReference>
<dbReference type="InterPro" id="IPR044742">
    <property type="entry name" value="DEAD/DEAH_RhlB"/>
</dbReference>
<dbReference type="PROSITE" id="PS51194">
    <property type="entry name" value="HELICASE_CTER"/>
    <property type="match status" value="1"/>
</dbReference>
<dbReference type="Pfam" id="PF00271">
    <property type="entry name" value="Helicase_C"/>
    <property type="match status" value="1"/>
</dbReference>
<evidence type="ECO:0000259" key="13">
    <source>
        <dbReference type="PROSITE" id="PS51192"/>
    </source>
</evidence>
<dbReference type="GO" id="GO:0005524">
    <property type="term" value="F:ATP binding"/>
    <property type="evidence" value="ECO:0007669"/>
    <property type="project" value="UniProtKB-KW"/>
</dbReference>
<evidence type="ECO:0000256" key="7">
    <source>
        <dbReference type="ARBA" id="ARBA00038437"/>
    </source>
</evidence>
<comment type="catalytic activity">
    <reaction evidence="8">
        <text>ATP + H2O = ADP + phosphate + H(+)</text>
        <dbReference type="Rhea" id="RHEA:13065"/>
        <dbReference type="ChEBI" id="CHEBI:15377"/>
        <dbReference type="ChEBI" id="CHEBI:15378"/>
        <dbReference type="ChEBI" id="CHEBI:30616"/>
        <dbReference type="ChEBI" id="CHEBI:43474"/>
        <dbReference type="ChEBI" id="CHEBI:456216"/>
        <dbReference type="EC" id="3.6.4.13"/>
    </reaction>
</comment>
<dbReference type="RefSeq" id="WP_005005991.1">
    <property type="nucleotide sequence ID" value="NZ_HG422173.1"/>
</dbReference>
<evidence type="ECO:0000259" key="14">
    <source>
        <dbReference type="PROSITE" id="PS51194"/>
    </source>
</evidence>
<dbReference type="GO" id="GO:0005829">
    <property type="term" value="C:cytosol"/>
    <property type="evidence" value="ECO:0007669"/>
    <property type="project" value="TreeGrafter"/>
</dbReference>
<keyword evidence="2" id="KW-0963">Cytoplasm</keyword>
<feature type="region of interest" description="Disordered" evidence="12">
    <location>
        <begin position="394"/>
        <end position="436"/>
    </location>
</feature>
<keyword evidence="4 11" id="KW-0378">Hydrolase</keyword>
<dbReference type="PROSITE" id="PS51192">
    <property type="entry name" value="HELICASE_ATP_BIND_1"/>
    <property type="match status" value="1"/>
</dbReference>
<evidence type="ECO:0000256" key="3">
    <source>
        <dbReference type="ARBA" id="ARBA00022741"/>
    </source>
</evidence>
<evidence type="ECO:0000256" key="10">
    <source>
        <dbReference type="PROSITE-ProRule" id="PRU00552"/>
    </source>
</evidence>
<gene>
    <name evidence="16" type="primary">rhlE</name>
    <name evidence="16" type="ORF">NITGR_1060028</name>
</gene>
<dbReference type="InterPro" id="IPR001650">
    <property type="entry name" value="Helicase_C-like"/>
</dbReference>
<dbReference type="STRING" id="1266370.NITGR_1060028"/>
<accession>M1Z8U6</accession>
<dbReference type="PANTHER" id="PTHR47959">
    <property type="entry name" value="ATP-DEPENDENT RNA HELICASE RHLE-RELATED"/>
    <property type="match status" value="1"/>
</dbReference>
<feature type="domain" description="Helicase ATP-binding" evidence="13">
    <location>
        <begin position="42"/>
        <end position="217"/>
    </location>
</feature>
<feature type="compositionally biased region" description="Basic residues" evidence="12">
    <location>
        <begin position="423"/>
        <end position="436"/>
    </location>
</feature>
<dbReference type="CDD" id="cd00268">
    <property type="entry name" value="DEADc"/>
    <property type="match status" value="1"/>
</dbReference>
<dbReference type="HOGENOM" id="CLU_003041_28_3_0"/>
<evidence type="ECO:0000256" key="9">
    <source>
        <dbReference type="ARBA" id="ARBA00074363"/>
    </source>
</evidence>
<dbReference type="EMBL" id="CAQJ01000009">
    <property type="protein sequence ID" value="CCQ89503.1"/>
    <property type="molecule type" value="Genomic_DNA"/>
</dbReference>
<evidence type="ECO:0000256" key="5">
    <source>
        <dbReference type="ARBA" id="ARBA00022806"/>
    </source>
</evidence>
<keyword evidence="17" id="KW-1185">Reference proteome</keyword>
<comment type="caution">
    <text evidence="16">The sequence shown here is derived from an EMBL/GenBank/DDBJ whole genome shotgun (WGS) entry which is preliminary data.</text>
</comment>
<dbReference type="GO" id="GO:0003724">
    <property type="term" value="F:RNA helicase activity"/>
    <property type="evidence" value="ECO:0007669"/>
    <property type="project" value="UniProtKB-EC"/>
</dbReference>
<dbReference type="PROSITE" id="PS00039">
    <property type="entry name" value="DEAD_ATP_HELICASE"/>
    <property type="match status" value="1"/>
</dbReference>
<dbReference type="InParanoid" id="M1Z8U6"/>
<evidence type="ECO:0000256" key="12">
    <source>
        <dbReference type="SAM" id="MobiDB-lite"/>
    </source>
</evidence>
<feature type="compositionally biased region" description="Basic and acidic residues" evidence="12">
    <location>
        <begin position="399"/>
        <end position="409"/>
    </location>
</feature>
<feature type="domain" description="DEAD-box RNA helicase Q" evidence="15">
    <location>
        <begin position="11"/>
        <end position="39"/>
    </location>
</feature>
<reference evidence="16 17" key="1">
    <citation type="journal article" date="2013" name="Front. Microbiol.">
        <title>The genome of Nitrospina gracilis illuminates the metabolism and evolution of the major marine nitrite oxidizer.</title>
        <authorList>
            <person name="Luecker S."/>
            <person name="Nowka B."/>
            <person name="Rattei T."/>
            <person name="Spieck E."/>
            <person name="and Daims H."/>
        </authorList>
    </citation>
    <scope>NUCLEOTIDE SEQUENCE [LARGE SCALE GENOMIC DNA]</scope>
    <source>
        <strain evidence="16 17">3/211</strain>
    </source>
</reference>
<dbReference type="InterPro" id="IPR014014">
    <property type="entry name" value="RNA_helicase_DEAD_Q_motif"/>
</dbReference>
<dbReference type="GO" id="GO:0003676">
    <property type="term" value="F:nucleic acid binding"/>
    <property type="evidence" value="ECO:0007669"/>
    <property type="project" value="InterPro"/>
</dbReference>
<evidence type="ECO:0000256" key="11">
    <source>
        <dbReference type="RuleBase" id="RU000492"/>
    </source>
</evidence>
<protein>
    <recommendedName>
        <fullName evidence="9">DEAD-box ATP-dependent RNA helicase RhpA</fullName>
        <ecNumber evidence="1">3.6.4.13</ecNumber>
    </recommendedName>
</protein>
<evidence type="ECO:0000256" key="6">
    <source>
        <dbReference type="ARBA" id="ARBA00022840"/>
    </source>
</evidence>
<dbReference type="PANTHER" id="PTHR47959:SF13">
    <property type="entry name" value="ATP-DEPENDENT RNA HELICASE RHLE"/>
    <property type="match status" value="1"/>
</dbReference>
<keyword evidence="5 11" id="KW-0347">Helicase</keyword>
<dbReference type="GO" id="GO:0009266">
    <property type="term" value="P:response to temperature stimulus"/>
    <property type="evidence" value="ECO:0007669"/>
    <property type="project" value="UniProtKB-ARBA"/>
</dbReference>
<dbReference type="GO" id="GO:0042255">
    <property type="term" value="P:ribosome assembly"/>
    <property type="evidence" value="ECO:0007669"/>
    <property type="project" value="UniProtKB-ARBA"/>
</dbReference>